<dbReference type="SUPFAM" id="SSF53383">
    <property type="entry name" value="PLP-dependent transferases"/>
    <property type="match status" value="1"/>
</dbReference>
<comment type="caution">
    <text evidence="3">The sequence shown here is derived from an EMBL/GenBank/DDBJ whole genome shotgun (WGS) entry which is preliminary data.</text>
</comment>
<accession>A0ABQ1QJL0</accession>
<comment type="similarity">
    <text evidence="1 2">Belongs to the DegT/DnrJ/EryC1 family.</text>
</comment>
<dbReference type="PANTHER" id="PTHR30244:SF34">
    <property type="entry name" value="DTDP-4-AMINO-4,6-DIDEOXYGALACTOSE TRANSAMINASE"/>
    <property type="match status" value="1"/>
</dbReference>
<sequence>MTRNVPFFRPSVGEDEIAAVVESLRSGWLTTGPQTTAFEAEFRELLGGDVHAIAVNSATAALHLGLDALGVGPGDEVIVPTMTFTATAEVIRYLGATPVFVDMDPDMICVDAQTVAAAMTSRTKAIMPVHFAGRSCDMTTLRNLADEHGLAILDDAAHALPTRHRGHLIGSRAAGADVTAFSFYANKTMTTGEGGMLVTADEIIAQRARKMRLHGIDRDVFDRFTNVRASWAYDVVEAGYKYNLTDLASAMGRVQLRRIDEFRDARARIAARFDDAFGDLPLSLPPHAAEGDEHSWHLYIVQIRNEAPVTRDGFIQQLQEQGVATSVHYRPLHQMTYWATMTEGQDFPAADAYFRRCVSLPLFMAMTEDEQDRVIAVVRGVLGG</sequence>
<dbReference type="PIRSF" id="PIRSF000390">
    <property type="entry name" value="PLP_StrS"/>
    <property type="match status" value="1"/>
</dbReference>
<protein>
    <submittedName>
        <fullName evidence="3">Spore coat protein</fullName>
    </submittedName>
</protein>
<name>A0ABQ1QJL0_9RHOB</name>
<dbReference type="Pfam" id="PF01041">
    <property type="entry name" value="DegT_DnrJ_EryC1"/>
    <property type="match status" value="1"/>
</dbReference>
<dbReference type="InterPro" id="IPR000653">
    <property type="entry name" value="DegT/StrS_aminotransferase"/>
</dbReference>
<dbReference type="Gene3D" id="3.90.1150.10">
    <property type="entry name" value="Aspartate Aminotransferase, domain 1"/>
    <property type="match status" value="1"/>
</dbReference>
<proteinExistence type="inferred from homology"/>
<dbReference type="Gene3D" id="3.40.640.10">
    <property type="entry name" value="Type I PLP-dependent aspartate aminotransferase-like (Major domain)"/>
    <property type="match status" value="1"/>
</dbReference>
<evidence type="ECO:0000313" key="3">
    <source>
        <dbReference type="EMBL" id="GGD30040.1"/>
    </source>
</evidence>
<reference evidence="4" key="1">
    <citation type="journal article" date="2019" name="Int. J. Syst. Evol. Microbiol.">
        <title>The Global Catalogue of Microorganisms (GCM) 10K type strain sequencing project: providing services to taxonomists for standard genome sequencing and annotation.</title>
        <authorList>
            <consortium name="The Broad Institute Genomics Platform"/>
            <consortium name="The Broad Institute Genome Sequencing Center for Infectious Disease"/>
            <person name="Wu L."/>
            <person name="Ma J."/>
        </authorList>
    </citation>
    <scope>NUCLEOTIDE SEQUENCE [LARGE SCALE GENOMIC DNA]</scope>
    <source>
        <strain evidence="4">CGMCC 1.12922</strain>
    </source>
</reference>
<dbReference type="InterPro" id="IPR015421">
    <property type="entry name" value="PyrdxlP-dep_Trfase_major"/>
</dbReference>
<dbReference type="InterPro" id="IPR015424">
    <property type="entry name" value="PyrdxlP-dep_Trfase"/>
</dbReference>
<organism evidence="3 4">
    <name type="scientific">Sinisalibacter lacisalsi</name>
    <dbReference type="NCBI Taxonomy" id="1526570"/>
    <lineage>
        <taxon>Bacteria</taxon>
        <taxon>Pseudomonadati</taxon>
        <taxon>Pseudomonadota</taxon>
        <taxon>Alphaproteobacteria</taxon>
        <taxon>Rhodobacterales</taxon>
        <taxon>Roseobacteraceae</taxon>
        <taxon>Sinisalibacter</taxon>
    </lineage>
</organism>
<evidence type="ECO:0000256" key="1">
    <source>
        <dbReference type="ARBA" id="ARBA00037999"/>
    </source>
</evidence>
<dbReference type="RefSeq" id="WP_188526798.1">
    <property type="nucleotide sequence ID" value="NZ_BMGI01000002.1"/>
</dbReference>
<evidence type="ECO:0000313" key="4">
    <source>
        <dbReference type="Proteomes" id="UP000617355"/>
    </source>
</evidence>
<evidence type="ECO:0000256" key="2">
    <source>
        <dbReference type="RuleBase" id="RU004508"/>
    </source>
</evidence>
<dbReference type="Proteomes" id="UP000617355">
    <property type="component" value="Unassembled WGS sequence"/>
</dbReference>
<keyword evidence="4" id="KW-1185">Reference proteome</keyword>
<keyword evidence="3" id="KW-0167">Capsid protein</keyword>
<dbReference type="InterPro" id="IPR015422">
    <property type="entry name" value="PyrdxlP-dep_Trfase_small"/>
</dbReference>
<gene>
    <name evidence="3" type="primary">wlbF</name>
    <name evidence="3" type="ORF">GCM10011358_12620</name>
</gene>
<dbReference type="PANTHER" id="PTHR30244">
    <property type="entry name" value="TRANSAMINASE"/>
    <property type="match status" value="1"/>
</dbReference>
<dbReference type="CDD" id="cd00616">
    <property type="entry name" value="AHBA_syn"/>
    <property type="match status" value="1"/>
</dbReference>
<keyword evidence="3" id="KW-0946">Virion</keyword>
<dbReference type="EMBL" id="BMGI01000002">
    <property type="protein sequence ID" value="GGD30040.1"/>
    <property type="molecule type" value="Genomic_DNA"/>
</dbReference>
<keyword evidence="2" id="KW-0663">Pyridoxal phosphate</keyword>